<keyword evidence="4" id="KW-0788">Thiol protease</keyword>
<accession>A0A9W9ZR66</accession>
<dbReference type="GO" id="GO:0006508">
    <property type="term" value="P:proteolysis"/>
    <property type="evidence" value="ECO:0007669"/>
    <property type="project" value="UniProtKB-KW"/>
</dbReference>
<sequence length="457" mass="52605">MSVDPCKEDEVESPAHSSDEEALKERRQRMLKQLGEGRKTNAKRCRESSPLSINVMKKNSGSRPDESGERLIDDFLMPVYPAEVHGDHDEDLVEEIPIPSLHETASKSVTPFPDFCAPGWYLDERQGIPNWNIPKKPWNLEVERLEQEVTYAMANLPNNVISHFLYRVPVRKEAISCLVDNNKQLSDELWPTFLSGNESIFHGVDCARKQACKFKKVPQGDTMNTFFYPALLRGGYGGVLNWAQQVNLLEMDIISIPIYSPGHWSYAAIHLKRKTFIFYDSLKSTNLACVRNLRTYLYNYAFDTSGEQIDLQRWPDITCDQIGKNFPHQTNSVDCGVFTMMYHLYTIHGMLRLDFDQIDIPNIRMWIAKKILNISEDLVPNPKQTSEQKMLKKRSLTYEKKESLSEQTKQPTKTQLNQRLHSSQDDFLSSKGTERVYANPSKKFKLSSKSTKTSYTQ</sequence>
<feature type="compositionally biased region" description="Polar residues" evidence="5">
    <location>
        <begin position="49"/>
        <end position="62"/>
    </location>
</feature>
<comment type="caution">
    <text evidence="7">The sequence shown here is derived from an EMBL/GenBank/DDBJ whole genome shotgun (WGS) entry which is preliminary data.</text>
</comment>
<evidence type="ECO:0000256" key="2">
    <source>
        <dbReference type="ARBA" id="ARBA00022670"/>
    </source>
</evidence>
<dbReference type="GO" id="GO:0016929">
    <property type="term" value="F:deSUMOylase activity"/>
    <property type="evidence" value="ECO:0007669"/>
    <property type="project" value="TreeGrafter"/>
</dbReference>
<dbReference type="PROSITE" id="PS50600">
    <property type="entry name" value="ULP_PROTEASE"/>
    <property type="match status" value="1"/>
</dbReference>
<feature type="region of interest" description="Disordered" evidence="5">
    <location>
        <begin position="1"/>
        <end position="68"/>
    </location>
</feature>
<dbReference type="SUPFAM" id="SSF54001">
    <property type="entry name" value="Cysteine proteinases"/>
    <property type="match status" value="1"/>
</dbReference>
<proteinExistence type="inferred from homology"/>
<dbReference type="EMBL" id="MU825878">
    <property type="protein sequence ID" value="KAJ7385945.1"/>
    <property type="molecule type" value="Genomic_DNA"/>
</dbReference>
<dbReference type="Pfam" id="PF02902">
    <property type="entry name" value="Peptidase_C48"/>
    <property type="match status" value="1"/>
</dbReference>
<evidence type="ECO:0000313" key="7">
    <source>
        <dbReference type="EMBL" id="KAJ7385945.1"/>
    </source>
</evidence>
<evidence type="ECO:0000259" key="6">
    <source>
        <dbReference type="PROSITE" id="PS50600"/>
    </source>
</evidence>
<feature type="region of interest" description="Disordered" evidence="5">
    <location>
        <begin position="400"/>
        <end position="434"/>
    </location>
</feature>
<evidence type="ECO:0000256" key="4">
    <source>
        <dbReference type="ARBA" id="ARBA00022807"/>
    </source>
</evidence>
<protein>
    <recommendedName>
        <fullName evidence="6">Ubiquitin-like protease family profile domain-containing protein</fullName>
    </recommendedName>
</protein>
<dbReference type="GO" id="GO:0016926">
    <property type="term" value="P:protein desumoylation"/>
    <property type="evidence" value="ECO:0007669"/>
    <property type="project" value="TreeGrafter"/>
</dbReference>
<name>A0A9W9ZR66_9CNID</name>
<evidence type="ECO:0000256" key="3">
    <source>
        <dbReference type="ARBA" id="ARBA00022801"/>
    </source>
</evidence>
<gene>
    <name evidence="7" type="ORF">OS493_012273</name>
</gene>
<feature type="compositionally biased region" description="Polar residues" evidence="5">
    <location>
        <begin position="405"/>
        <end position="431"/>
    </location>
</feature>
<dbReference type="GO" id="GO:0005634">
    <property type="term" value="C:nucleus"/>
    <property type="evidence" value="ECO:0007669"/>
    <property type="project" value="TreeGrafter"/>
</dbReference>
<dbReference type="InterPro" id="IPR038765">
    <property type="entry name" value="Papain-like_cys_pep_sf"/>
</dbReference>
<dbReference type="OrthoDB" id="5989617at2759"/>
<feature type="domain" description="Ubiquitin-like protease family profile" evidence="6">
    <location>
        <begin position="168"/>
        <end position="346"/>
    </location>
</feature>
<reference evidence="7" key="1">
    <citation type="submission" date="2023-01" db="EMBL/GenBank/DDBJ databases">
        <title>Genome assembly of the deep-sea coral Lophelia pertusa.</title>
        <authorList>
            <person name="Herrera S."/>
            <person name="Cordes E."/>
        </authorList>
    </citation>
    <scope>NUCLEOTIDE SEQUENCE</scope>
    <source>
        <strain evidence="7">USNM1676648</strain>
        <tissue evidence="7">Polyp</tissue>
    </source>
</reference>
<dbReference type="InterPro" id="IPR003653">
    <property type="entry name" value="Peptidase_C48_C"/>
</dbReference>
<dbReference type="PANTHER" id="PTHR12606:SF10">
    <property type="entry name" value="SENTRIN-SPECIFIC PROTEASE 5"/>
    <property type="match status" value="1"/>
</dbReference>
<dbReference type="Gene3D" id="3.40.395.10">
    <property type="entry name" value="Adenoviral Proteinase, Chain A"/>
    <property type="match status" value="1"/>
</dbReference>
<organism evidence="7 8">
    <name type="scientific">Desmophyllum pertusum</name>
    <dbReference type="NCBI Taxonomy" id="174260"/>
    <lineage>
        <taxon>Eukaryota</taxon>
        <taxon>Metazoa</taxon>
        <taxon>Cnidaria</taxon>
        <taxon>Anthozoa</taxon>
        <taxon>Hexacorallia</taxon>
        <taxon>Scleractinia</taxon>
        <taxon>Caryophylliina</taxon>
        <taxon>Caryophylliidae</taxon>
        <taxon>Desmophyllum</taxon>
    </lineage>
</organism>
<comment type="similarity">
    <text evidence="1">Belongs to the peptidase C48 family.</text>
</comment>
<evidence type="ECO:0000256" key="5">
    <source>
        <dbReference type="SAM" id="MobiDB-lite"/>
    </source>
</evidence>
<dbReference type="PANTHER" id="PTHR12606">
    <property type="entry name" value="SENTRIN/SUMO-SPECIFIC PROTEASE"/>
    <property type="match status" value="1"/>
</dbReference>
<keyword evidence="2" id="KW-0645">Protease</keyword>
<evidence type="ECO:0000256" key="1">
    <source>
        <dbReference type="ARBA" id="ARBA00005234"/>
    </source>
</evidence>
<dbReference type="AlphaFoldDB" id="A0A9W9ZR66"/>
<dbReference type="Proteomes" id="UP001163046">
    <property type="component" value="Unassembled WGS sequence"/>
</dbReference>
<keyword evidence="8" id="KW-1185">Reference proteome</keyword>
<keyword evidence="3" id="KW-0378">Hydrolase</keyword>
<evidence type="ECO:0000313" key="8">
    <source>
        <dbReference type="Proteomes" id="UP001163046"/>
    </source>
</evidence>
<feature type="compositionally biased region" description="Basic and acidic residues" evidence="5">
    <location>
        <begin position="35"/>
        <end position="47"/>
    </location>
</feature>